<dbReference type="Pfam" id="PF20231">
    <property type="entry name" value="DUF6589"/>
    <property type="match status" value="1"/>
</dbReference>
<evidence type="ECO:0000259" key="1">
    <source>
        <dbReference type="Pfam" id="PF20231"/>
    </source>
</evidence>
<dbReference type="AlphaFoldDB" id="A0A0L0UTI6"/>
<evidence type="ECO:0000313" key="2">
    <source>
        <dbReference type="EMBL" id="KNE90382.1"/>
    </source>
</evidence>
<protein>
    <recommendedName>
        <fullName evidence="1">DUF6589 domain-containing protein</fullName>
    </recommendedName>
</protein>
<dbReference type="Proteomes" id="UP000054564">
    <property type="component" value="Unassembled WGS sequence"/>
</dbReference>
<dbReference type="OrthoDB" id="2506434at2759"/>
<keyword evidence="3" id="KW-1185">Reference proteome</keyword>
<reference evidence="3" key="1">
    <citation type="submission" date="2014-03" db="EMBL/GenBank/DDBJ databases">
        <title>The Genome Sequence of Puccinia striiformis f. sp. tritici PST-78.</title>
        <authorList>
            <consortium name="The Broad Institute Genome Sequencing Platform"/>
            <person name="Cuomo C."/>
            <person name="Hulbert S."/>
            <person name="Chen X."/>
            <person name="Walker B."/>
            <person name="Young S.K."/>
            <person name="Zeng Q."/>
            <person name="Gargeya S."/>
            <person name="Fitzgerald M."/>
            <person name="Haas B."/>
            <person name="Abouelleil A."/>
            <person name="Alvarado L."/>
            <person name="Arachchi H.M."/>
            <person name="Berlin A.M."/>
            <person name="Chapman S.B."/>
            <person name="Goldberg J."/>
            <person name="Griggs A."/>
            <person name="Gujja S."/>
            <person name="Hansen M."/>
            <person name="Howarth C."/>
            <person name="Imamovic A."/>
            <person name="Larimer J."/>
            <person name="McCowan C."/>
            <person name="Montmayeur A."/>
            <person name="Murphy C."/>
            <person name="Neiman D."/>
            <person name="Pearson M."/>
            <person name="Priest M."/>
            <person name="Roberts A."/>
            <person name="Saif S."/>
            <person name="Shea T."/>
            <person name="Sisk P."/>
            <person name="Sykes S."/>
            <person name="Wortman J."/>
            <person name="Nusbaum C."/>
            <person name="Birren B."/>
        </authorList>
    </citation>
    <scope>NUCLEOTIDE SEQUENCE [LARGE SCALE GENOMIC DNA]</scope>
    <source>
        <strain evidence="3">race PST-78</strain>
    </source>
</reference>
<comment type="caution">
    <text evidence="2">The sequence shown here is derived from an EMBL/GenBank/DDBJ whole genome shotgun (WGS) entry which is preliminary data.</text>
</comment>
<gene>
    <name evidence="2" type="ORF">PSTG_16175</name>
</gene>
<accession>A0A0L0UTI6</accession>
<sequence>MSSQSISDVVNLTYERFCSRKATTSPLATHSPAHKNLLLRVLDFATVIEAKRAMQAGDTGRLMYMWEQWAVMGQALPKLPHYSRHLPRLILLIKYILPPSLARIIRSTLLISPTGRHNHFVATNFYLEIQNYWLKYFFNHSGIGTDIERLKEVFSINIPILRFLLQMLKTESGANVTHQSHKNHLNTKALNNFIRMAIRESMTEVPGGTYTPDAIPDMYTEGVVKLQKEFTARGLERFKPNSDGIYQLQDELDKMELDLKQIDVLSEHLSSSSNSSVDD</sequence>
<evidence type="ECO:0000313" key="3">
    <source>
        <dbReference type="Proteomes" id="UP000054564"/>
    </source>
</evidence>
<name>A0A0L0UTI6_9BASI</name>
<dbReference type="EMBL" id="AJIL01000260">
    <property type="protein sequence ID" value="KNE90382.1"/>
    <property type="molecule type" value="Genomic_DNA"/>
</dbReference>
<proteinExistence type="predicted"/>
<feature type="domain" description="DUF6589" evidence="1">
    <location>
        <begin position="3"/>
        <end position="181"/>
    </location>
</feature>
<dbReference type="InterPro" id="IPR046496">
    <property type="entry name" value="DUF6589"/>
</dbReference>
<dbReference type="STRING" id="1165861.A0A0L0UTI6"/>
<organism evidence="2 3">
    <name type="scientific">Puccinia striiformis f. sp. tritici PST-78</name>
    <dbReference type="NCBI Taxonomy" id="1165861"/>
    <lineage>
        <taxon>Eukaryota</taxon>
        <taxon>Fungi</taxon>
        <taxon>Dikarya</taxon>
        <taxon>Basidiomycota</taxon>
        <taxon>Pucciniomycotina</taxon>
        <taxon>Pucciniomycetes</taxon>
        <taxon>Pucciniales</taxon>
        <taxon>Pucciniaceae</taxon>
        <taxon>Puccinia</taxon>
    </lineage>
</organism>